<dbReference type="InterPro" id="IPR024079">
    <property type="entry name" value="MetalloPept_cat_dom_sf"/>
</dbReference>
<dbReference type="EMBL" id="JANIIK010000118">
    <property type="protein sequence ID" value="KAJ3585707.1"/>
    <property type="molecule type" value="Genomic_DNA"/>
</dbReference>
<name>A0A9Q0DFI3_9TELE</name>
<dbReference type="GO" id="GO:0046872">
    <property type="term" value="F:metal ion binding"/>
    <property type="evidence" value="ECO:0007669"/>
    <property type="project" value="UniProtKB-KW"/>
</dbReference>
<feature type="domain" description="Disintegrin" evidence="4">
    <location>
        <begin position="565"/>
        <end position="651"/>
    </location>
</feature>
<dbReference type="InterPro" id="IPR002870">
    <property type="entry name" value="Peptidase_M12B_N"/>
</dbReference>
<dbReference type="SUPFAM" id="SSF57552">
    <property type="entry name" value="Blood coagulation inhibitor (disintegrin)"/>
    <property type="match status" value="1"/>
</dbReference>
<dbReference type="PROSITE" id="PS00427">
    <property type="entry name" value="DISINTEGRIN_1"/>
    <property type="match status" value="1"/>
</dbReference>
<evidence type="ECO:0000256" key="1">
    <source>
        <dbReference type="ARBA" id="ARBA00023157"/>
    </source>
</evidence>
<evidence type="ECO:0000256" key="2">
    <source>
        <dbReference type="PROSITE-ProRule" id="PRU00068"/>
    </source>
</evidence>
<dbReference type="InterPro" id="IPR018358">
    <property type="entry name" value="Disintegrin_CS"/>
</dbReference>
<dbReference type="GO" id="GO:0004222">
    <property type="term" value="F:metalloendopeptidase activity"/>
    <property type="evidence" value="ECO:0007669"/>
    <property type="project" value="InterPro"/>
</dbReference>
<comment type="caution">
    <text evidence="3">Lacks conserved residue(s) required for the propagation of feature annotation.</text>
</comment>
<evidence type="ECO:0000259" key="4">
    <source>
        <dbReference type="PROSITE" id="PS50214"/>
    </source>
</evidence>
<evidence type="ECO:0000256" key="3">
    <source>
        <dbReference type="PROSITE-ProRule" id="PRU00276"/>
    </source>
</evidence>
<dbReference type="SUPFAM" id="SSF55486">
    <property type="entry name" value="Metalloproteases ('zincins'), catalytic domain"/>
    <property type="match status" value="1"/>
</dbReference>
<dbReference type="Proteomes" id="UP001148018">
    <property type="component" value="Unassembled WGS sequence"/>
</dbReference>
<protein>
    <submittedName>
        <fullName evidence="6">Uncharacterized protein</fullName>
    </submittedName>
</protein>
<dbReference type="FunFam" id="4.10.70.10:FF:000001">
    <property type="entry name" value="Disintegrin and metalloproteinase domain-containing protein 22"/>
    <property type="match status" value="1"/>
</dbReference>
<dbReference type="OrthoDB" id="5951731at2759"/>
<dbReference type="GO" id="GO:0006508">
    <property type="term" value="P:proteolysis"/>
    <property type="evidence" value="ECO:0007669"/>
    <property type="project" value="InterPro"/>
</dbReference>
<dbReference type="PROSITE" id="PS50214">
    <property type="entry name" value="DISINTEGRIN_2"/>
    <property type="match status" value="1"/>
</dbReference>
<keyword evidence="3" id="KW-0479">Metal-binding</keyword>
<feature type="active site" evidence="3">
    <location>
        <position position="494"/>
    </location>
</feature>
<dbReference type="Pfam" id="PF00200">
    <property type="entry name" value="Disintegrin"/>
    <property type="match status" value="1"/>
</dbReference>
<dbReference type="InterPro" id="IPR036436">
    <property type="entry name" value="Disintegrin_dom_sf"/>
</dbReference>
<dbReference type="PRINTS" id="PR00289">
    <property type="entry name" value="DISINTEGRIN"/>
</dbReference>
<feature type="binding site" evidence="3">
    <location>
        <position position="497"/>
    </location>
    <ligand>
        <name>Zn(2+)</name>
        <dbReference type="ChEBI" id="CHEBI:29105"/>
        <note>catalytic</note>
    </ligand>
</feature>
<keyword evidence="3" id="KW-0862">Zinc</keyword>
<organism evidence="6 7">
    <name type="scientific">Muraenolepis orangiensis</name>
    <name type="common">Patagonian moray cod</name>
    <dbReference type="NCBI Taxonomy" id="630683"/>
    <lineage>
        <taxon>Eukaryota</taxon>
        <taxon>Metazoa</taxon>
        <taxon>Chordata</taxon>
        <taxon>Craniata</taxon>
        <taxon>Vertebrata</taxon>
        <taxon>Euteleostomi</taxon>
        <taxon>Actinopterygii</taxon>
        <taxon>Neopterygii</taxon>
        <taxon>Teleostei</taxon>
        <taxon>Neoteleostei</taxon>
        <taxon>Acanthomorphata</taxon>
        <taxon>Zeiogadaria</taxon>
        <taxon>Gadariae</taxon>
        <taxon>Gadiformes</taxon>
        <taxon>Muraenolepidoidei</taxon>
        <taxon>Muraenolepididae</taxon>
        <taxon>Muraenolepis</taxon>
    </lineage>
</organism>
<evidence type="ECO:0000313" key="6">
    <source>
        <dbReference type="EMBL" id="KAJ3585707.1"/>
    </source>
</evidence>
<sequence>GRYPDQGDILLSSVHWVKTGGDQTTQNQISLGVWEVLTHFQMEIGENQQDDGGRPHLPVCVYPAETTPPKTTPPSVYPAETTPPCVYPAETTPPKTTPPCVYPAETTPPCVYPAETIPPSVYPAETTPPCVYPAETTPPCVYPTETTPPSVYPTETTPPCVYPAETTPPCVYPAETTPPCVYPAETTPPCVFRPHLPVCVYPAETTPPFVYPAETTPPFVDHTSLCVYPAETTPPSVYPAETTPPKTTPPCVYPAETTPPCVYPAETTPPCVELLASSFTETRYTEAGQAVTVSSSPTDHCFYHGDVRGHPDSWVAVSVCSGVRGLISLNSSHTFYLEPIGGQSSVHWLLSAQDPPLGGGTCGHAHETGRPGPLSKLLLRPPQHQRVKRDGWGTTKYMELYIVADNALYTQQNKDYHKTKLRIMEIANYVDKVWTERDQCLVTGEPNTTLGVVFKGTTIGMAPLEGMCSLENSGGINVDHSDLPIGAAATMAHEIGHNFGMSHDHEGCCLEATAQQGGCVMAAATGHPFPRVFSHCSKRDLDSYFQKGGGMCLFNMPDMKDLVGGKRCGNGFVEDGEECDCGEPEECTNDCCNPNNCTLKEEAQCAHGVCCESCKLKQAGSLCRGPAGACDLPEFCTGASPYCPSNVYLLDGSSCQQHAAYCYSGMCLTHLTQCLQLWGK</sequence>
<dbReference type="PANTHER" id="PTHR11905:SF38">
    <property type="entry name" value="DISINTEGRIN AND METALLOPROTEINASE DOMAIN-CONTAINING PROTEIN 33"/>
    <property type="match status" value="1"/>
</dbReference>
<keyword evidence="1 2" id="KW-1015">Disulfide bond</keyword>
<dbReference type="Pfam" id="PF01562">
    <property type="entry name" value="Pep_M12B_propep"/>
    <property type="match status" value="1"/>
</dbReference>
<dbReference type="Gene3D" id="3.40.390.10">
    <property type="entry name" value="Collagenase (Catalytic Domain)"/>
    <property type="match status" value="1"/>
</dbReference>
<dbReference type="InterPro" id="IPR001590">
    <property type="entry name" value="Peptidase_M12B"/>
</dbReference>
<dbReference type="PANTHER" id="PTHR11905">
    <property type="entry name" value="ADAM A DISINTEGRIN AND METALLOPROTEASE DOMAIN"/>
    <property type="match status" value="1"/>
</dbReference>
<accession>A0A9Q0DFI3</accession>
<dbReference type="Pfam" id="PF01421">
    <property type="entry name" value="Reprolysin"/>
    <property type="match status" value="2"/>
</dbReference>
<dbReference type="InterPro" id="IPR034027">
    <property type="entry name" value="Reprolysin_adamalysin"/>
</dbReference>
<dbReference type="SMART" id="SM00050">
    <property type="entry name" value="DISIN"/>
    <property type="match status" value="1"/>
</dbReference>
<reference evidence="6" key="1">
    <citation type="submission" date="2022-07" db="EMBL/GenBank/DDBJ databases">
        <title>Chromosome-level genome of Muraenolepis orangiensis.</title>
        <authorList>
            <person name="Kim J."/>
        </authorList>
    </citation>
    <scope>NUCLEOTIDE SEQUENCE</scope>
    <source>
        <strain evidence="6">KU_S4_2022</strain>
        <tissue evidence="6">Muscle</tissue>
    </source>
</reference>
<keyword evidence="7" id="KW-1185">Reference proteome</keyword>
<comment type="caution">
    <text evidence="6">The sequence shown here is derived from an EMBL/GenBank/DDBJ whole genome shotgun (WGS) entry which is preliminary data.</text>
</comment>
<feature type="domain" description="Peptidase M12B" evidence="5">
    <location>
        <begin position="454"/>
        <end position="557"/>
    </location>
</feature>
<gene>
    <name evidence="6" type="ORF">NHX12_014426</name>
</gene>
<dbReference type="PROSITE" id="PS50215">
    <property type="entry name" value="ADAM_MEPRO"/>
    <property type="match status" value="1"/>
</dbReference>
<feature type="disulfide bond" evidence="2">
    <location>
        <begin position="623"/>
        <end position="643"/>
    </location>
</feature>
<proteinExistence type="predicted"/>
<dbReference type="AlphaFoldDB" id="A0A9Q0DFI3"/>
<feature type="non-terminal residue" evidence="6">
    <location>
        <position position="680"/>
    </location>
</feature>
<feature type="non-terminal residue" evidence="6">
    <location>
        <position position="1"/>
    </location>
</feature>
<dbReference type="Gene3D" id="4.10.70.10">
    <property type="entry name" value="Disintegrin domain"/>
    <property type="match status" value="1"/>
</dbReference>
<feature type="binding site" evidence="3">
    <location>
        <position position="493"/>
    </location>
    <ligand>
        <name>Zn(2+)</name>
        <dbReference type="ChEBI" id="CHEBI:29105"/>
        <note>catalytic</note>
    </ligand>
</feature>
<feature type="binding site" evidence="3">
    <location>
        <position position="503"/>
    </location>
    <ligand>
        <name>Zn(2+)</name>
        <dbReference type="ChEBI" id="CHEBI:29105"/>
        <note>catalytic</note>
    </ligand>
</feature>
<evidence type="ECO:0000313" key="7">
    <source>
        <dbReference type="Proteomes" id="UP001148018"/>
    </source>
</evidence>
<evidence type="ECO:0000259" key="5">
    <source>
        <dbReference type="PROSITE" id="PS50215"/>
    </source>
</evidence>
<dbReference type="InterPro" id="IPR001762">
    <property type="entry name" value="Disintegrin_dom"/>
</dbReference>
<dbReference type="CDD" id="cd04269">
    <property type="entry name" value="ZnMc_adamalysin_II_like"/>
    <property type="match status" value="1"/>
</dbReference>